<organism evidence="1 2">
    <name type="scientific">Mesotoga infera</name>
    <dbReference type="NCBI Taxonomy" id="1236046"/>
    <lineage>
        <taxon>Bacteria</taxon>
        <taxon>Thermotogati</taxon>
        <taxon>Thermotogota</taxon>
        <taxon>Thermotogae</taxon>
        <taxon>Kosmotogales</taxon>
        <taxon>Kosmotogaceae</taxon>
        <taxon>Mesotoga</taxon>
    </lineage>
</organism>
<sequence length="43" mass="4532">AVINEVFDFCETVGLPTTLAEIGLDKATDEQLMKVAAASCMEG</sequence>
<feature type="non-terminal residue" evidence="1">
    <location>
        <position position="43"/>
    </location>
</feature>
<gene>
    <name evidence="1" type="primary">gldA</name>
    <name evidence="1" type="ORF">DIT26_03520</name>
</gene>
<name>A0A3D3TMF1_9BACT</name>
<comment type="caution">
    <text evidence="1">The sequence shown here is derived from an EMBL/GenBank/DDBJ whole genome shotgun (WGS) entry which is preliminary data.</text>
</comment>
<dbReference type="Gene3D" id="1.20.1090.10">
    <property type="entry name" value="Dehydroquinate synthase-like - alpha domain"/>
    <property type="match status" value="1"/>
</dbReference>
<dbReference type="Proteomes" id="UP000264215">
    <property type="component" value="Unassembled WGS sequence"/>
</dbReference>
<dbReference type="AlphaFoldDB" id="A0A3D3TMF1"/>
<dbReference type="EMBL" id="DQBS01000088">
    <property type="protein sequence ID" value="HCO69643.1"/>
    <property type="molecule type" value="Genomic_DNA"/>
</dbReference>
<proteinExistence type="predicted"/>
<keyword evidence="1" id="KW-0560">Oxidoreductase</keyword>
<dbReference type="SUPFAM" id="SSF56796">
    <property type="entry name" value="Dehydroquinate synthase-like"/>
    <property type="match status" value="1"/>
</dbReference>
<dbReference type="GO" id="GO:0008888">
    <property type="term" value="F:glycerol dehydrogenase (NAD+) activity"/>
    <property type="evidence" value="ECO:0007669"/>
    <property type="project" value="UniProtKB-EC"/>
</dbReference>
<evidence type="ECO:0000313" key="1">
    <source>
        <dbReference type="EMBL" id="HCO69643.1"/>
    </source>
</evidence>
<evidence type="ECO:0000313" key="2">
    <source>
        <dbReference type="Proteomes" id="UP000264215"/>
    </source>
</evidence>
<feature type="non-terminal residue" evidence="1">
    <location>
        <position position="1"/>
    </location>
</feature>
<protein>
    <submittedName>
        <fullName evidence="1">Glycerol dehydrogenase</fullName>
        <ecNumber evidence="1">1.1.1.6</ecNumber>
    </submittedName>
</protein>
<accession>A0A3D3TMF1</accession>
<dbReference type="EC" id="1.1.1.6" evidence="1"/>
<reference evidence="1 2" key="1">
    <citation type="journal article" date="2018" name="Nat. Biotechnol.">
        <title>A standardized bacterial taxonomy based on genome phylogeny substantially revises the tree of life.</title>
        <authorList>
            <person name="Parks D.H."/>
            <person name="Chuvochina M."/>
            <person name="Waite D.W."/>
            <person name="Rinke C."/>
            <person name="Skarshewski A."/>
            <person name="Chaumeil P.A."/>
            <person name="Hugenholtz P."/>
        </authorList>
    </citation>
    <scope>NUCLEOTIDE SEQUENCE [LARGE SCALE GENOMIC DNA]</scope>
    <source>
        <strain evidence="1">UBA9905</strain>
    </source>
</reference>